<comment type="similarity">
    <text evidence="1 6">Belongs to the type-B carboxylesterase/lipase family.</text>
</comment>
<reference evidence="8 9" key="1">
    <citation type="journal article" date="2017" name="Curr. Biol.">
        <title>The Evolution of Venom by Co-option of Single-Copy Genes.</title>
        <authorList>
            <person name="Martinson E.O."/>
            <person name="Mrinalini"/>
            <person name="Kelkar Y.D."/>
            <person name="Chang C.H."/>
            <person name="Werren J.H."/>
        </authorList>
    </citation>
    <scope>NUCLEOTIDE SEQUENCE [LARGE SCALE GENOMIC DNA]</scope>
    <source>
        <strain evidence="8 9">Alberta</strain>
        <tissue evidence="8">Whole body</tissue>
    </source>
</reference>
<dbReference type="Proteomes" id="UP000215335">
    <property type="component" value="Unassembled WGS sequence"/>
</dbReference>
<dbReference type="InterPro" id="IPR050309">
    <property type="entry name" value="Type-B_Carboxylest/Lipase"/>
</dbReference>
<evidence type="ECO:0000256" key="6">
    <source>
        <dbReference type="RuleBase" id="RU361235"/>
    </source>
</evidence>
<gene>
    <name evidence="8" type="ORF">TSAR_008903</name>
</gene>
<proteinExistence type="inferred from homology"/>
<keyword evidence="6" id="KW-0732">Signal</keyword>
<dbReference type="OrthoDB" id="6846267at2759"/>
<keyword evidence="5" id="KW-0325">Glycoprotein</keyword>
<keyword evidence="2" id="KW-0719">Serine esterase</keyword>
<dbReference type="PROSITE" id="PS00941">
    <property type="entry name" value="CARBOXYLESTERASE_B_2"/>
    <property type="match status" value="1"/>
</dbReference>
<dbReference type="STRING" id="543379.A0A232EVF3"/>
<organism evidence="8 9">
    <name type="scientific">Trichomalopsis sarcophagae</name>
    <dbReference type="NCBI Taxonomy" id="543379"/>
    <lineage>
        <taxon>Eukaryota</taxon>
        <taxon>Metazoa</taxon>
        <taxon>Ecdysozoa</taxon>
        <taxon>Arthropoda</taxon>
        <taxon>Hexapoda</taxon>
        <taxon>Insecta</taxon>
        <taxon>Pterygota</taxon>
        <taxon>Neoptera</taxon>
        <taxon>Endopterygota</taxon>
        <taxon>Hymenoptera</taxon>
        <taxon>Apocrita</taxon>
        <taxon>Proctotrupomorpha</taxon>
        <taxon>Chalcidoidea</taxon>
        <taxon>Pteromalidae</taxon>
        <taxon>Pteromalinae</taxon>
        <taxon>Trichomalopsis</taxon>
    </lineage>
</organism>
<evidence type="ECO:0000256" key="5">
    <source>
        <dbReference type="ARBA" id="ARBA00023180"/>
    </source>
</evidence>
<dbReference type="Pfam" id="PF00135">
    <property type="entry name" value="COesterase"/>
    <property type="match status" value="1"/>
</dbReference>
<evidence type="ECO:0000256" key="4">
    <source>
        <dbReference type="ARBA" id="ARBA00023157"/>
    </source>
</evidence>
<dbReference type="GO" id="GO:0052689">
    <property type="term" value="F:carboxylic ester hydrolase activity"/>
    <property type="evidence" value="ECO:0007669"/>
    <property type="project" value="UniProtKB-KW"/>
</dbReference>
<keyword evidence="9" id="KW-1185">Reference proteome</keyword>
<feature type="domain" description="Carboxylesterase type B" evidence="7">
    <location>
        <begin position="22"/>
        <end position="586"/>
    </location>
</feature>
<dbReference type="InterPro" id="IPR019826">
    <property type="entry name" value="Carboxylesterase_B_AS"/>
</dbReference>
<dbReference type="EC" id="3.1.1.-" evidence="6"/>
<keyword evidence="3 6" id="KW-0378">Hydrolase</keyword>
<feature type="signal peptide" evidence="6">
    <location>
        <begin position="1"/>
        <end position="20"/>
    </location>
</feature>
<name>A0A232EVF3_9HYME</name>
<evidence type="ECO:0000256" key="3">
    <source>
        <dbReference type="ARBA" id="ARBA00022801"/>
    </source>
</evidence>
<keyword evidence="4" id="KW-1015">Disulfide bond</keyword>
<feature type="chain" id="PRO_5011811900" description="Carboxylic ester hydrolase" evidence="6">
    <location>
        <begin position="21"/>
        <end position="635"/>
    </location>
</feature>
<protein>
    <recommendedName>
        <fullName evidence="6">Carboxylic ester hydrolase</fullName>
        <ecNumber evidence="6">3.1.1.-</ecNumber>
    </recommendedName>
</protein>
<accession>A0A232EVF3</accession>
<evidence type="ECO:0000259" key="7">
    <source>
        <dbReference type="Pfam" id="PF00135"/>
    </source>
</evidence>
<evidence type="ECO:0000313" key="9">
    <source>
        <dbReference type="Proteomes" id="UP000215335"/>
    </source>
</evidence>
<dbReference type="AlphaFoldDB" id="A0A232EVF3"/>
<dbReference type="PANTHER" id="PTHR11559">
    <property type="entry name" value="CARBOXYLESTERASE"/>
    <property type="match status" value="1"/>
</dbReference>
<dbReference type="Gene3D" id="3.40.50.1820">
    <property type="entry name" value="alpha/beta hydrolase"/>
    <property type="match status" value="1"/>
</dbReference>
<dbReference type="InterPro" id="IPR019819">
    <property type="entry name" value="Carboxylesterase_B_CS"/>
</dbReference>
<sequence length="635" mass="71742">MRNRKFFLLLVIPWFHCVFGNDPQVETNFGPVRGVWLKTARGANITGFLGIPYAEPPIKELRFENPVPWTEKWTEVRNASSDGSNCLQLRDTGLVGDEDCLYLNVFTPTISQNVNETQQKKLSVIVFIHGGAFNTGSSNSSLYAPTYLLDHEIILVTLNYRLNILANGWCTGFFSTGNSVAPGNYGLKDAAMALAWVHDNIEAFGGDPNSVTLMGQSSGAVMVHLLASSEATKGQFQKMITMSGAPTAKWAVHTRENIRNSSLHVAYLLECAHESDFDDMGSGDGENGTVVEDEDVTVRQEKIERKIMQCMKSTSPADIVMKSYYHMWRRNPKCIYGPTLEADAEGAILTVHPERSLTDGLFRDMPWINGVVDDEGLLKTTDLLLNSAIKDEFLRDFDTLLPSVLELQDSIENITEFSDAIKDFYFDGDILRNIESNITQAISLYMVGDALITFSSYDFLQRRLPQMKSKVYFYVLAYEGTFSTTFRWGIPFRFGAAHGDDLNYIFPYLNEKYADLQLFNTMGDRTMINIMSEMWINFAKTGVPSARLTSSWEPFQEHGRFMRFGDGRSTDRDMEQDFLTERMDFWRDLMGNYSLPILEYRAGQPVEEDVVAAAAGIGFTRITLCLALLSRWFLR</sequence>
<dbReference type="InterPro" id="IPR029058">
    <property type="entry name" value="AB_hydrolase_fold"/>
</dbReference>
<evidence type="ECO:0000256" key="1">
    <source>
        <dbReference type="ARBA" id="ARBA00005964"/>
    </source>
</evidence>
<dbReference type="SUPFAM" id="SSF53474">
    <property type="entry name" value="alpha/beta-Hydrolases"/>
    <property type="match status" value="1"/>
</dbReference>
<dbReference type="EMBL" id="NNAY01002003">
    <property type="protein sequence ID" value="OXU22336.1"/>
    <property type="molecule type" value="Genomic_DNA"/>
</dbReference>
<comment type="caution">
    <text evidence="8">The sequence shown here is derived from an EMBL/GenBank/DDBJ whole genome shotgun (WGS) entry which is preliminary data.</text>
</comment>
<evidence type="ECO:0000256" key="2">
    <source>
        <dbReference type="ARBA" id="ARBA00022487"/>
    </source>
</evidence>
<evidence type="ECO:0000313" key="8">
    <source>
        <dbReference type="EMBL" id="OXU22336.1"/>
    </source>
</evidence>
<dbReference type="InterPro" id="IPR002018">
    <property type="entry name" value="CarbesteraseB"/>
</dbReference>
<dbReference type="PROSITE" id="PS00122">
    <property type="entry name" value="CARBOXYLESTERASE_B_1"/>
    <property type="match status" value="1"/>
</dbReference>